<comment type="caution">
    <text evidence="1">The sequence shown here is derived from an EMBL/GenBank/DDBJ whole genome shotgun (WGS) entry which is preliminary data.</text>
</comment>
<gene>
    <name evidence="1" type="ORF">GHI93_02695</name>
</gene>
<dbReference type="Proteomes" id="UP000439550">
    <property type="component" value="Unassembled WGS sequence"/>
</dbReference>
<dbReference type="PANTHER" id="PTHR37816:SF2">
    <property type="entry name" value="DNA TOPOLOGY MODULATION PROTEIN FLAR-RELATED PROTEIN"/>
    <property type="match status" value="1"/>
</dbReference>
<proteinExistence type="predicted"/>
<dbReference type="PANTHER" id="PTHR37816">
    <property type="entry name" value="YALI0E33011P"/>
    <property type="match status" value="1"/>
</dbReference>
<evidence type="ECO:0000313" key="2">
    <source>
        <dbReference type="Proteomes" id="UP000439550"/>
    </source>
</evidence>
<keyword evidence="2" id="KW-1185">Reference proteome</keyword>
<dbReference type="OrthoDB" id="1201990at2"/>
<dbReference type="RefSeq" id="WP_153495361.1">
    <property type="nucleotide sequence ID" value="NZ_CAXYUY010000001.1"/>
</dbReference>
<dbReference type="SUPFAM" id="SSF52540">
    <property type="entry name" value="P-loop containing nucleoside triphosphate hydrolases"/>
    <property type="match status" value="1"/>
</dbReference>
<sequence>MINKISCLGNTASGKSYLAKKLAQELNLPYFSLDLYYWQENWTPITKTEFLAIEQKITANEKWVLDGTFAEVGLAARFEQSDCVVFLESKPLGCLKRALKRRGNEKDRLPNGADDQKIGFFRSLNFLFDLLTFNLRDRRRILKLAHRFPDKLVILQDWGEEEALIWQLTNAHNEKKGE</sequence>
<reference evidence="1 2" key="1">
    <citation type="submission" date="2019-10" db="EMBL/GenBank/DDBJ databases">
        <authorList>
            <person name="Dong K."/>
        </authorList>
    </citation>
    <scope>NUCLEOTIDE SEQUENCE [LARGE SCALE GENOMIC DNA]</scope>
    <source>
        <strain evidence="1 2">DSM 28960</strain>
    </source>
</reference>
<dbReference type="InterPro" id="IPR027417">
    <property type="entry name" value="P-loop_NTPase"/>
</dbReference>
<dbReference type="InterPro" id="IPR052922">
    <property type="entry name" value="Cytidylate_Kinase-2"/>
</dbReference>
<dbReference type="AlphaFoldDB" id="A0A7X2D019"/>
<accession>A0A7X2D019</accession>
<name>A0A7X2D019_9LACT</name>
<evidence type="ECO:0008006" key="3">
    <source>
        <dbReference type="Google" id="ProtNLM"/>
    </source>
</evidence>
<organism evidence="1 2">
    <name type="scientific">Lactococcus hircilactis</name>
    <dbReference type="NCBI Taxonomy" id="1494462"/>
    <lineage>
        <taxon>Bacteria</taxon>
        <taxon>Bacillati</taxon>
        <taxon>Bacillota</taxon>
        <taxon>Bacilli</taxon>
        <taxon>Lactobacillales</taxon>
        <taxon>Streptococcaceae</taxon>
        <taxon>Lactococcus</taxon>
    </lineage>
</organism>
<dbReference type="EMBL" id="WITJ01000003">
    <property type="protein sequence ID" value="MQW38858.1"/>
    <property type="molecule type" value="Genomic_DNA"/>
</dbReference>
<evidence type="ECO:0000313" key="1">
    <source>
        <dbReference type="EMBL" id="MQW38858.1"/>
    </source>
</evidence>
<protein>
    <recommendedName>
        <fullName evidence="3">Adenylate kinase</fullName>
    </recommendedName>
</protein>
<dbReference type="Gene3D" id="3.40.50.300">
    <property type="entry name" value="P-loop containing nucleotide triphosphate hydrolases"/>
    <property type="match status" value="1"/>
</dbReference>